<dbReference type="OrthoDB" id="9815648at2"/>
<dbReference type="PROSITE" id="PS51387">
    <property type="entry name" value="FAD_PCMH"/>
    <property type="match status" value="1"/>
</dbReference>
<feature type="domain" description="FAD-binding PCMH-type" evidence="9">
    <location>
        <begin position="51"/>
        <end position="228"/>
    </location>
</feature>
<keyword evidence="6" id="KW-0560">Oxidoreductase</keyword>
<dbReference type="PANTHER" id="PTHR11748:SF111">
    <property type="entry name" value="D-LACTATE DEHYDROGENASE, MITOCHONDRIAL-RELATED"/>
    <property type="match status" value="1"/>
</dbReference>
<evidence type="ECO:0000313" key="10">
    <source>
        <dbReference type="EMBL" id="KAA0590354.1"/>
    </source>
</evidence>
<dbReference type="EC" id="1.1.2.4" evidence="7"/>
<dbReference type="InterPro" id="IPR004113">
    <property type="entry name" value="FAD-bd_oxidored_4_C"/>
</dbReference>
<evidence type="ECO:0000256" key="2">
    <source>
        <dbReference type="ARBA" id="ARBA00008000"/>
    </source>
</evidence>
<dbReference type="AlphaFoldDB" id="A0A5A9G9F7"/>
<name>A0A5A9G9F7_AZOLI</name>
<dbReference type="GO" id="GO:0071949">
    <property type="term" value="F:FAD binding"/>
    <property type="evidence" value="ECO:0007669"/>
    <property type="project" value="InterPro"/>
</dbReference>
<keyword evidence="5" id="KW-0809">Transit peptide</keyword>
<dbReference type="FunFam" id="1.10.45.10:FF:000001">
    <property type="entry name" value="D-lactate dehydrogenase mitochondrial"/>
    <property type="match status" value="1"/>
</dbReference>
<dbReference type="GO" id="GO:1903457">
    <property type="term" value="P:lactate catabolic process"/>
    <property type="evidence" value="ECO:0007669"/>
    <property type="project" value="TreeGrafter"/>
</dbReference>
<dbReference type="Proteomes" id="UP000324927">
    <property type="component" value="Unassembled WGS sequence"/>
</dbReference>
<evidence type="ECO:0000256" key="6">
    <source>
        <dbReference type="ARBA" id="ARBA00023002"/>
    </source>
</evidence>
<evidence type="ECO:0000256" key="3">
    <source>
        <dbReference type="ARBA" id="ARBA00022630"/>
    </source>
</evidence>
<keyword evidence="3" id="KW-0285">Flavoprotein</keyword>
<dbReference type="InterPro" id="IPR016169">
    <property type="entry name" value="FAD-bd_PCMH_sub2"/>
</dbReference>
<dbReference type="GO" id="GO:0008720">
    <property type="term" value="F:D-lactate dehydrogenase (NAD+) activity"/>
    <property type="evidence" value="ECO:0007669"/>
    <property type="project" value="TreeGrafter"/>
</dbReference>
<feature type="region of interest" description="Disordered" evidence="8">
    <location>
        <begin position="33"/>
        <end position="55"/>
    </location>
</feature>
<dbReference type="GO" id="GO:0004458">
    <property type="term" value="F:D-lactate dehydrogenase (cytochrome) activity"/>
    <property type="evidence" value="ECO:0007669"/>
    <property type="project" value="UniProtKB-EC"/>
</dbReference>
<keyword evidence="11" id="KW-1185">Reference proteome</keyword>
<proteinExistence type="inferred from homology"/>
<accession>A0A5A9G9F7</accession>
<dbReference type="EMBL" id="VTTN01000022">
    <property type="protein sequence ID" value="KAA0590354.1"/>
    <property type="molecule type" value="Genomic_DNA"/>
</dbReference>
<dbReference type="Gene3D" id="3.30.465.10">
    <property type="match status" value="1"/>
</dbReference>
<evidence type="ECO:0000256" key="8">
    <source>
        <dbReference type="SAM" id="MobiDB-lite"/>
    </source>
</evidence>
<protein>
    <recommendedName>
        <fullName evidence="7">D-lactate dehydrogenase (cytochrome)</fullName>
        <ecNumber evidence="7">1.1.2.4</ecNumber>
    </recommendedName>
</protein>
<evidence type="ECO:0000256" key="4">
    <source>
        <dbReference type="ARBA" id="ARBA00022827"/>
    </source>
</evidence>
<dbReference type="PANTHER" id="PTHR11748">
    <property type="entry name" value="D-LACTATE DEHYDROGENASE"/>
    <property type="match status" value="1"/>
</dbReference>
<dbReference type="Gene3D" id="3.30.70.2740">
    <property type="match status" value="1"/>
</dbReference>
<dbReference type="SUPFAM" id="SSF55103">
    <property type="entry name" value="FAD-linked oxidases, C-terminal domain"/>
    <property type="match status" value="1"/>
</dbReference>
<comment type="similarity">
    <text evidence="2">Belongs to the FAD-binding oxidoreductase/transferase type 4 family.</text>
</comment>
<evidence type="ECO:0000259" key="9">
    <source>
        <dbReference type="PROSITE" id="PS51387"/>
    </source>
</evidence>
<dbReference type="InterPro" id="IPR016171">
    <property type="entry name" value="Vanillyl_alc_oxidase_C-sub2"/>
</dbReference>
<sequence length="472" mass="49785">MSSIDAATGRSPEPGDGVIRAVEALRRLLGPRLSTTMAERTQHSRGEGLPDVGMPDAIARPQTTDEVAAILRLCHEHRVPVVAFGAGTSLEGQVAAIRGGISVDLTGLDRVIDISADAMDCRVEAGVTRKRLNEELRHLGLFFPVDPGADATIGGMAGTRASGTNAVRYGTMRESVLGLTVVTPDGTIVRTGTRARKSAAGLDLTALYVGSEGTLGIVTEIQLRLQPIPEAILAAVCSFRDLTGAVSTAVAALQSGLRMARIELLDEVQMDACIAYSKLDYPRGPALFLEFHGSKTGVREDAETFGVLAADYGGGTLIRATETESRNRLWKARHDAYHAVMALAPGKANMGTDACVPISALVDCLLETKADVEASGLVAPIVGHVGDGNFHLGILFDPNDDQERLTADALARRVGLRAIAFGGTCSGEHGIGIHKLDQMETQHGPALDLMRRIKVALDPEGIMNPGKLIPDA</sequence>
<evidence type="ECO:0000256" key="7">
    <source>
        <dbReference type="ARBA" id="ARBA00038897"/>
    </source>
</evidence>
<dbReference type="RefSeq" id="WP_149234971.1">
    <property type="nucleotide sequence ID" value="NZ_JALJXJ010000021.1"/>
</dbReference>
<dbReference type="InterPro" id="IPR016166">
    <property type="entry name" value="FAD-bd_PCMH"/>
</dbReference>
<dbReference type="Pfam" id="PF02913">
    <property type="entry name" value="FAD-oxidase_C"/>
    <property type="match status" value="1"/>
</dbReference>
<evidence type="ECO:0000256" key="5">
    <source>
        <dbReference type="ARBA" id="ARBA00022946"/>
    </source>
</evidence>
<dbReference type="InterPro" id="IPR006094">
    <property type="entry name" value="Oxid_FAD_bind_N"/>
</dbReference>
<keyword evidence="4" id="KW-0274">FAD</keyword>
<dbReference type="FunFam" id="3.30.465.10:FF:000016">
    <property type="entry name" value="probable D-lactate dehydrogenase, mitochondrial"/>
    <property type="match status" value="1"/>
</dbReference>
<organism evidence="10 11">
    <name type="scientific">Azospirillum lipoferum</name>
    <dbReference type="NCBI Taxonomy" id="193"/>
    <lineage>
        <taxon>Bacteria</taxon>
        <taxon>Pseudomonadati</taxon>
        <taxon>Pseudomonadota</taxon>
        <taxon>Alphaproteobacteria</taxon>
        <taxon>Rhodospirillales</taxon>
        <taxon>Azospirillaceae</taxon>
        <taxon>Azospirillum</taxon>
    </lineage>
</organism>
<evidence type="ECO:0000256" key="1">
    <source>
        <dbReference type="ARBA" id="ARBA00001974"/>
    </source>
</evidence>
<dbReference type="SUPFAM" id="SSF56176">
    <property type="entry name" value="FAD-binding/transporter-associated domain-like"/>
    <property type="match status" value="1"/>
</dbReference>
<dbReference type="FunFam" id="3.30.70.2740:FF:000001">
    <property type="entry name" value="D-lactate dehydrogenase mitochondrial"/>
    <property type="match status" value="1"/>
</dbReference>
<evidence type="ECO:0000313" key="11">
    <source>
        <dbReference type="Proteomes" id="UP000324927"/>
    </source>
</evidence>
<comment type="cofactor">
    <cofactor evidence="1">
        <name>FAD</name>
        <dbReference type="ChEBI" id="CHEBI:57692"/>
    </cofactor>
</comment>
<dbReference type="InterPro" id="IPR036318">
    <property type="entry name" value="FAD-bd_PCMH-like_sf"/>
</dbReference>
<dbReference type="Gene3D" id="1.10.45.10">
    <property type="entry name" value="Vanillyl-alcohol Oxidase, Chain A, domain 4"/>
    <property type="match status" value="1"/>
</dbReference>
<gene>
    <name evidence="10" type="ORF">FZ942_31355</name>
</gene>
<reference evidence="10 11" key="1">
    <citation type="submission" date="2019-08" db="EMBL/GenBank/DDBJ databases">
        <authorList>
            <person name="Grouzdev D."/>
            <person name="Tikhonova E."/>
            <person name="Kravchenko I."/>
        </authorList>
    </citation>
    <scope>NUCLEOTIDE SEQUENCE [LARGE SCALE GENOMIC DNA]</scope>
    <source>
        <strain evidence="10 11">59b</strain>
    </source>
</reference>
<dbReference type="Pfam" id="PF01565">
    <property type="entry name" value="FAD_binding_4"/>
    <property type="match status" value="1"/>
</dbReference>
<dbReference type="InterPro" id="IPR016164">
    <property type="entry name" value="FAD-linked_Oxase-like_C"/>
</dbReference>
<comment type="caution">
    <text evidence="10">The sequence shown here is derived from an EMBL/GenBank/DDBJ whole genome shotgun (WGS) entry which is preliminary data.</text>
</comment>